<comment type="caution">
    <text evidence="1">The sequence shown here is derived from an EMBL/GenBank/DDBJ whole genome shotgun (WGS) entry which is preliminary data.</text>
</comment>
<evidence type="ECO:0000313" key="2">
    <source>
        <dbReference type="Proteomes" id="UP001062846"/>
    </source>
</evidence>
<protein>
    <submittedName>
        <fullName evidence="1">Uncharacterized protein</fullName>
    </submittedName>
</protein>
<keyword evidence="2" id="KW-1185">Reference proteome</keyword>
<dbReference type="Proteomes" id="UP001062846">
    <property type="component" value="Chromosome 5"/>
</dbReference>
<accession>A0ACC0NRV5</accession>
<dbReference type="EMBL" id="CM046392">
    <property type="protein sequence ID" value="KAI8555534.1"/>
    <property type="molecule type" value="Genomic_DNA"/>
</dbReference>
<evidence type="ECO:0000313" key="1">
    <source>
        <dbReference type="EMBL" id="KAI8555534.1"/>
    </source>
</evidence>
<proteinExistence type="predicted"/>
<gene>
    <name evidence="1" type="ORF">RHMOL_Rhmol05G0180000</name>
</gene>
<name>A0ACC0NRV5_RHOML</name>
<organism evidence="1 2">
    <name type="scientific">Rhododendron molle</name>
    <name type="common">Chinese azalea</name>
    <name type="synonym">Azalea mollis</name>
    <dbReference type="NCBI Taxonomy" id="49168"/>
    <lineage>
        <taxon>Eukaryota</taxon>
        <taxon>Viridiplantae</taxon>
        <taxon>Streptophyta</taxon>
        <taxon>Embryophyta</taxon>
        <taxon>Tracheophyta</taxon>
        <taxon>Spermatophyta</taxon>
        <taxon>Magnoliopsida</taxon>
        <taxon>eudicotyledons</taxon>
        <taxon>Gunneridae</taxon>
        <taxon>Pentapetalae</taxon>
        <taxon>asterids</taxon>
        <taxon>Ericales</taxon>
        <taxon>Ericaceae</taxon>
        <taxon>Ericoideae</taxon>
        <taxon>Rhodoreae</taxon>
        <taxon>Rhododendron</taxon>
    </lineage>
</organism>
<reference evidence="1" key="1">
    <citation type="submission" date="2022-02" db="EMBL/GenBank/DDBJ databases">
        <title>Plant Genome Project.</title>
        <authorList>
            <person name="Zhang R.-G."/>
        </authorList>
    </citation>
    <scope>NUCLEOTIDE SEQUENCE</scope>
    <source>
        <strain evidence="1">AT1</strain>
    </source>
</reference>
<sequence>MLSFPFTTGSGWSQDIFWPMRCWGKKSSYMVLGICDIMTATTTCSFKLHLTDKESLKCIILFGLSLSNVVCLFVAVEKLKDQLLENNKQTYWVLDFVKENRFHNWLENARDWAVSRSRFWGTPLPVWTSDDGEETIVMDSIDKLEKLSGVKVADLHRHKIDHVSVPSSRGLSFGVFRRVEDVFDCWFESGSTPYAYIHYPFENVELFKKNIRAHFVAEGLDQTRGWKSLVTCPFLSRGDLNISIWKGSILSWSCQLRFWKAAFRNLICIGLVLAENGMTMSERLKNYPSPMEVINDYGADALRLYIINSPVVRPEPLRFIKDGVFGVVNVFLPWYNAYRFLVQNAKRLEVEGLAPFILVDKVTLQQSSNVLDQWINPATLSLVHFVQQEMSGYRLYTVSRLLSITEHSAIFVSFIIFDVVMQCTCNLCSMFALVGNVKP</sequence>